<dbReference type="CDD" id="cd02888">
    <property type="entry name" value="RNR_II_dimer"/>
    <property type="match status" value="1"/>
</dbReference>
<dbReference type="GO" id="GO:0031419">
    <property type="term" value="F:cobalamin binding"/>
    <property type="evidence" value="ECO:0007669"/>
    <property type="project" value="UniProtKB-KW"/>
</dbReference>
<evidence type="ECO:0000256" key="5">
    <source>
        <dbReference type="ARBA" id="ARBA00022628"/>
    </source>
</evidence>
<evidence type="ECO:0000313" key="20">
    <source>
        <dbReference type="Proteomes" id="UP000628984"/>
    </source>
</evidence>
<evidence type="ECO:0000259" key="17">
    <source>
        <dbReference type="Pfam" id="PF02867"/>
    </source>
</evidence>
<evidence type="ECO:0000256" key="9">
    <source>
        <dbReference type="ARBA" id="ARBA00023116"/>
    </source>
</evidence>
<protein>
    <recommendedName>
        <fullName evidence="4 14">Vitamin B12-dependent ribonucleotide reductase</fullName>
        <ecNumber evidence="3 14">1.17.4.1</ecNumber>
    </recommendedName>
</protein>
<dbReference type="Proteomes" id="UP000628984">
    <property type="component" value="Unassembled WGS sequence"/>
</dbReference>
<evidence type="ECO:0000256" key="6">
    <source>
        <dbReference type="ARBA" id="ARBA00022634"/>
    </source>
</evidence>
<organism evidence="19 20">
    <name type="scientific">Gemmobacter lanyuensis</name>
    <dbReference type="NCBI Taxonomy" id="1054497"/>
    <lineage>
        <taxon>Bacteria</taxon>
        <taxon>Pseudomonadati</taxon>
        <taxon>Pseudomonadota</taxon>
        <taxon>Alphaproteobacteria</taxon>
        <taxon>Rhodobacterales</taxon>
        <taxon>Paracoccaceae</taxon>
        <taxon>Gemmobacter</taxon>
    </lineage>
</organism>
<dbReference type="InterPro" id="IPR024434">
    <property type="entry name" value="TSCPD_dom"/>
</dbReference>
<dbReference type="GO" id="GO:0009263">
    <property type="term" value="P:deoxyribonucleotide biosynthetic process"/>
    <property type="evidence" value="ECO:0007669"/>
    <property type="project" value="UniProtKB-KW"/>
</dbReference>
<comment type="cofactor">
    <cofactor evidence="1 14">
        <name>adenosylcob(III)alamin</name>
        <dbReference type="ChEBI" id="CHEBI:18408"/>
    </cofactor>
</comment>
<keyword evidence="6 14" id="KW-0237">DNA synthesis</keyword>
<reference evidence="19" key="1">
    <citation type="journal article" date="2014" name="Int. J. Syst. Evol. Microbiol.">
        <title>Complete genome sequence of Corynebacterium casei LMG S-19264T (=DSM 44701T), isolated from a smear-ripened cheese.</title>
        <authorList>
            <consortium name="US DOE Joint Genome Institute (JGI-PGF)"/>
            <person name="Walter F."/>
            <person name="Albersmeier A."/>
            <person name="Kalinowski J."/>
            <person name="Ruckert C."/>
        </authorList>
    </citation>
    <scope>NUCLEOTIDE SEQUENCE</scope>
    <source>
        <strain evidence="19">KCTC 23714</strain>
    </source>
</reference>
<evidence type="ECO:0000256" key="8">
    <source>
        <dbReference type="ARBA" id="ARBA00023002"/>
    </source>
</evidence>
<feature type="region of interest" description="Disordered" evidence="15">
    <location>
        <begin position="562"/>
        <end position="584"/>
    </location>
</feature>
<dbReference type="PANTHER" id="PTHR43371">
    <property type="entry name" value="VITAMIN B12-DEPENDENT RIBONUCLEOTIDE REDUCTASE"/>
    <property type="match status" value="1"/>
</dbReference>
<dbReference type="GO" id="GO:0004748">
    <property type="term" value="F:ribonucleoside-diphosphate reductase activity, thioredoxin disulfide as acceptor"/>
    <property type="evidence" value="ECO:0007669"/>
    <property type="project" value="UniProtKB-EC"/>
</dbReference>
<keyword evidence="7 14" id="KW-0547">Nucleotide-binding</keyword>
<evidence type="ECO:0000256" key="15">
    <source>
        <dbReference type="SAM" id="MobiDB-lite"/>
    </source>
</evidence>
<dbReference type="InterPro" id="IPR000788">
    <property type="entry name" value="RNR_lg_C"/>
</dbReference>
<dbReference type="Pfam" id="PF12637">
    <property type="entry name" value="TSCPD"/>
    <property type="match status" value="1"/>
</dbReference>
<evidence type="ECO:0000256" key="12">
    <source>
        <dbReference type="ARBA" id="ARBA00025437"/>
    </source>
</evidence>
<dbReference type="GO" id="GO:0071897">
    <property type="term" value="P:DNA biosynthetic process"/>
    <property type="evidence" value="ECO:0007669"/>
    <property type="project" value="UniProtKB-KW"/>
</dbReference>
<dbReference type="NCBIfam" id="TIGR02504">
    <property type="entry name" value="NrdJ_Z"/>
    <property type="match status" value="1"/>
</dbReference>
<evidence type="ECO:0000256" key="13">
    <source>
        <dbReference type="ARBA" id="ARBA00047754"/>
    </source>
</evidence>
<dbReference type="InterPro" id="IPR013344">
    <property type="entry name" value="RNR_NrdJ/NrdZ"/>
</dbReference>
<evidence type="ECO:0000313" key="19">
    <source>
        <dbReference type="EMBL" id="GGW24799.1"/>
    </source>
</evidence>
<evidence type="ECO:0000256" key="10">
    <source>
        <dbReference type="ARBA" id="ARBA00023157"/>
    </source>
</evidence>
<evidence type="ECO:0000256" key="7">
    <source>
        <dbReference type="ARBA" id="ARBA00022741"/>
    </source>
</evidence>
<evidence type="ECO:0000256" key="2">
    <source>
        <dbReference type="ARBA" id="ARBA00007405"/>
    </source>
</evidence>
<keyword evidence="9" id="KW-0215">Deoxyribonucleotide synthesis</keyword>
<comment type="function">
    <text evidence="12 14">Catalyzes the reduction of ribonucleotides to deoxyribonucleotides. May function to provide a pool of deoxyribonucleotide precursors for DNA repair during oxygen limitation and/or for immediate growth after restoration of oxygen.</text>
</comment>
<feature type="domain" description="TSCPD" evidence="18">
    <location>
        <begin position="599"/>
        <end position="701"/>
    </location>
</feature>
<proteinExistence type="inferred from homology"/>
<dbReference type="RefSeq" id="WP_189632765.1">
    <property type="nucleotide sequence ID" value="NZ_BMYQ01000002.1"/>
</dbReference>
<evidence type="ECO:0000256" key="1">
    <source>
        <dbReference type="ARBA" id="ARBA00001922"/>
    </source>
</evidence>
<dbReference type="Pfam" id="PF02867">
    <property type="entry name" value="Ribonuc_red_lgC"/>
    <property type="match status" value="1"/>
</dbReference>
<evidence type="ECO:0000256" key="4">
    <source>
        <dbReference type="ARBA" id="ARBA00014409"/>
    </source>
</evidence>
<dbReference type="GO" id="GO:0005524">
    <property type="term" value="F:ATP binding"/>
    <property type="evidence" value="ECO:0007669"/>
    <property type="project" value="InterPro"/>
</dbReference>
<accession>A0A918IQ07</accession>
<dbReference type="EC" id="1.17.4.1" evidence="3 14"/>
<reference evidence="19" key="2">
    <citation type="submission" date="2020-09" db="EMBL/GenBank/DDBJ databases">
        <authorList>
            <person name="Sun Q."/>
            <person name="Kim S."/>
        </authorList>
    </citation>
    <scope>NUCLEOTIDE SEQUENCE</scope>
    <source>
        <strain evidence="19">KCTC 23714</strain>
    </source>
</reference>
<dbReference type="PANTHER" id="PTHR43371:SF1">
    <property type="entry name" value="RIBONUCLEOSIDE-DIPHOSPHATE REDUCTASE"/>
    <property type="match status" value="1"/>
</dbReference>
<sequence length="757" mass="82844">MSRFAAPIAEQIWDMKYRLKEADGTPIDGTVEDTWRRIARALAEVETDKAAWEEKFYHALEDFKYLPAGRITAGAGTGRTVTLFNCFVMGTVPDSMSGIFDALKEAALTMQQGGGIGYDFSTIRPRGAEVKGVAADASGPLSFMDVWDAMCRTIMSAGSRRGAMMATMRCDHPDVEAFIEAKRDPARLRMFNLSVLVTDPFMDAVKADGPWDLVFGGKVYRTVQARDLWNKIMRNTYDFAEPGVIFIDRINKMNNLGYAETIAATNPCGEQPLPPYGACLLGSINLAMLVSNPFTAEAKLDPAALDNLVRLSVRMMDNVVDASRFPLPEQAHEARNKRRIGLGVTGLADALLMLGLRYGSAEAAAQTEAWMKAIARASYLASVDLAKEKGPFPLFDAEKYLATGNMLQMDEDVREAIRTHGIRNALLTSIAPTGTISLYAGNVSSGIEPVFAYAYTRKVLQKDGSRTEEEVVDYAVKMWRDLKGDAPLPDYFVNAQTLPPLEHVRMQAAAQKWIDSSISKTINCPEDISFDDFKEVYMAAWDQGCKGCTTYRPNAVTGSVLSVSESSEKTPSEAPQTAETNGGEVVYLSDPLDRPAALEGQTYKIKWPGSEHALYITINDIVIAGHRRPFEVFINSKNMEHFAWTVALTRMISAVFRRGGDVSFVVEELKAVFDPRGGAWMEGRYIPSILAAIGGVIEKHLVLIGFIEGEGMGLKADPKAEVVAARPSKACESCGSFDLRMVEGCMTCGSCGQSKCG</sequence>
<dbReference type="EMBL" id="BMYQ01000002">
    <property type="protein sequence ID" value="GGW24799.1"/>
    <property type="molecule type" value="Genomic_DNA"/>
</dbReference>
<keyword evidence="20" id="KW-1185">Reference proteome</keyword>
<keyword evidence="10" id="KW-1015">Disulfide bond</keyword>
<keyword evidence="5 14" id="KW-0846">Cobalamin</keyword>
<evidence type="ECO:0000259" key="18">
    <source>
        <dbReference type="Pfam" id="PF12637"/>
    </source>
</evidence>
<name>A0A918IQ07_9RHOB</name>
<keyword evidence="11 14" id="KW-0170">Cobalt</keyword>
<comment type="catalytic activity">
    <reaction evidence="13 14">
        <text>a 2'-deoxyribonucleoside 5'-diphosphate + [thioredoxin]-disulfide + H2O = a ribonucleoside 5'-diphosphate + [thioredoxin]-dithiol</text>
        <dbReference type="Rhea" id="RHEA:23252"/>
        <dbReference type="Rhea" id="RHEA-COMP:10698"/>
        <dbReference type="Rhea" id="RHEA-COMP:10700"/>
        <dbReference type="ChEBI" id="CHEBI:15377"/>
        <dbReference type="ChEBI" id="CHEBI:29950"/>
        <dbReference type="ChEBI" id="CHEBI:50058"/>
        <dbReference type="ChEBI" id="CHEBI:57930"/>
        <dbReference type="ChEBI" id="CHEBI:73316"/>
        <dbReference type="EC" id="1.17.4.1"/>
    </reaction>
</comment>
<dbReference type="InterPro" id="IPR050862">
    <property type="entry name" value="RdRp_reductase_class-2"/>
</dbReference>
<evidence type="ECO:0000259" key="16">
    <source>
        <dbReference type="Pfam" id="PF00317"/>
    </source>
</evidence>
<dbReference type="Gene3D" id="3.20.70.20">
    <property type="match status" value="1"/>
</dbReference>
<gene>
    <name evidence="19" type="ORF">GCM10011452_10220</name>
</gene>
<evidence type="ECO:0000256" key="14">
    <source>
        <dbReference type="RuleBase" id="RU364064"/>
    </source>
</evidence>
<evidence type="ECO:0000256" key="11">
    <source>
        <dbReference type="ARBA" id="ARBA00023285"/>
    </source>
</evidence>
<evidence type="ECO:0000256" key="3">
    <source>
        <dbReference type="ARBA" id="ARBA00012274"/>
    </source>
</evidence>
<feature type="domain" description="Ribonucleotide reductase large subunit C-terminal" evidence="17">
    <location>
        <begin position="85"/>
        <end position="551"/>
    </location>
</feature>
<dbReference type="SUPFAM" id="SSF51998">
    <property type="entry name" value="PFL-like glycyl radical enzymes"/>
    <property type="match status" value="1"/>
</dbReference>
<dbReference type="Pfam" id="PF00317">
    <property type="entry name" value="Ribonuc_red_lgN"/>
    <property type="match status" value="1"/>
</dbReference>
<comment type="similarity">
    <text evidence="2 14">Belongs to the ribonucleoside diphosphate reductase class-2 family.</text>
</comment>
<dbReference type="InterPro" id="IPR013509">
    <property type="entry name" value="RNR_lsu_N"/>
</dbReference>
<dbReference type="AlphaFoldDB" id="A0A918IQ07"/>
<feature type="domain" description="Ribonucleotide reductase large subunit N-terminal" evidence="16">
    <location>
        <begin position="7"/>
        <end position="79"/>
    </location>
</feature>
<comment type="caution">
    <text evidence="19">The sequence shown here is derived from an EMBL/GenBank/DDBJ whole genome shotgun (WGS) entry which is preliminary data.</text>
</comment>
<keyword evidence="8 14" id="KW-0560">Oxidoreductase</keyword>
<dbReference type="PRINTS" id="PR01183">
    <property type="entry name" value="RIBORDTASEM1"/>
</dbReference>